<evidence type="ECO:0000313" key="2">
    <source>
        <dbReference type="Proteomes" id="UP001374535"/>
    </source>
</evidence>
<dbReference type="Proteomes" id="UP001374535">
    <property type="component" value="Chromosome 9"/>
</dbReference>
<gene>
    <name evidence="1" type="ORF">V8G54_030775</name>
</gene>
<protein>
    <submittedName>
        <fullName evidence="1">Uncharacterized protein</fullName>
    </submittedName>
</protein>
<sequence>MDAATPPGVVFMSNLFLSSAPITPSASSRVTALSPGSFSLASVKTSDKVVFSDRGKVRVLRVAADWARAPNPPLSVSFFPVALISATCIAAASLSSTGLSPAPATAVASSASPMVMASRSCAEAGVFIGISGSTNCPTTCLPTDSVMTRWPSTLPSETLTPCSFATAESSP</sequence>
<reference evidence="1 2" key="1">
    <citation type="journal article" date="2023" name="Life. Sci Alliance">
        <title>Evolutionary insights into 3D genome organization and epigenetic landscape of Vigna mungo.</title>
        <authorList>
            <person name="Junaid A."/>
            <person name="Singh B."/>
            <person name="Bhatia S."/>
        </authorList>
    </citation>
    <scope>NUCLEOTIDE SEQUENCE [LARGE SCALE GENOMIC DNA]</scope>
    <source>
        <strain evidence="1">Urdbean</strain>
    </source>
</reference>
<dbReference type="EMBL" id="CP144692">
    <property type="protein sequence ID" value="WVY98624.1"/>
    <property type="molecule type" value="Genomic_DNA"/>
</dbReference>
<dbReference type="AlphaFoldDB" id="A0AAQ3MXN3"/>
<keyword evidence="2" id="KW-1185">Reference proteome</keyword>
<name>A0AAQ3MXN3_VIGMU</name>
<accession>A0AAQ3MXN3</accession>
<evidence type="ECO:0000313" key="1">
    <source>
        <dbReference type="EMBL" id="WVY98624.1"/>
    </source>
</evidence>
<proteinExistence type="predicted"/>
<organism evidence="1 2">
    <name type="scientific">Vigna mungo</name>
    <name type="common">Black gram</name>
    <name type="synonym">Phaseolus mungo</name>
    <dbReference type="NCBI Taxonomy" id="3915"/>
    <lineage>
        <taxon>Eukaryota</taxon>
        <taxon>Viridiplantae</taxon>
        <taxon>Streptophyta</taxon>
        <taxon>Embryophyta</taxon>
        <taxon>Tracheophyta</taxon>
        <taxon>Spermatophyta</taxon>
        <taxon>Magnoliopsida</taxon>
        <taxon>eudicotyledons</taxon>
        <taxon>Gunneridae</taxon>
        <taxon>Pentapetalae</taxon>
        <taxon>rosids</taxon>
        <taxon>fabids</taxon>
        <taxon>Fabales</taxon>
        <taxon>Fabaceae</taxon>
        <taxon>Papilionoideae</taxon>
        <taxon>50 kb inversion clade</taxon>
        <taxon>NPAAA clade</taxon>
        <taxon>indigoferoid/millettioid clade</taxon>
        <taxon>Phaseoleae</taxon>
        <taxon>Vigna</taxon>
    </lineage>
</organism>